<accession>A0A8J6T9N0</accession>
<proteinExistence type="predicted"/>
<name>A0A8J6T9N0_9BACT</name>
<reference evidence="1 2" key="1">
    <citation type="submission" date="2020-08" db="EMBL/GenBank/DDBJ databases">
        <title>Bridging the membrane lipid divide: bacteria of the FCB group superphylum have the potential to synthesize archaeal ether lipids.</title>
        <authorList>
            <person name="Villanueva L."/>
            <person name="Von Meijenfeldt F.A.B."/>
            <person name="Westbye A.B."/>
            <person name="Yadav S."/>
            <person name="Hopmans E.C."/>
            <person name="Dutilh B.E."/>
            <person name="Sinninghe Damste J.S."/>
        </authorList>
    </citation>
    <scope>NUCLEOTIDE SEQUENCE [LARGE SCALE GENOMIC DNA]</scope>
    <source>
        <strain evidence="1">NIOZ-UU82</strain>
    </source>
</reference>
<dbReference type="Proteomes" id="UP000603545">
    <property type="component" value="Unassembled WGS sequence"/>
</dbReference>
<gene>
    <name evidence="1" type="ORF">H8E80_00935</name>
</gene>
<evidence type="ECO:0008006" key="3">
    <source>
        <dbReference type="Google" id="ProtNLM"/>
    </source>
</evidence>
<dbReference type="EMBL" id="JACNLL010000013">
    <property type="protein sequence ID" value="MBC8198601.1"/>
    <property type="molecule type" value="Genomic_DNA"/>
</dbReference>
<comment type="caution">
    <text evidence="1">The sequence shown here is derived from an EMBL/GenBank/DDBJ whole genome shotgun (WGS) entry which is preliminary data.</text>
</comment>
<organism evidence="1 2">
    <name type="scientific">Candidatus Desulfaltia bathyphila</name>
    <dbReference type="NCBI Taxonomy" id="2841697"/>
    <lineage>
        <taxon>Bacteria</taxon>
        <taxon>Pseudomonadati</taxon>
        <taxon>Thermodesulfobacteriota</taxon>
        <taxon>Desulfobacteria</taxon>
        <taxon>Desulfobacterales</taxon>
        <taxon>Desulfobacterales incertae sedis</taxon>
        <taxon>Candidatus Desulfaltia</taxon>
    </lineage>
</organism>
<evidence type="ECO:0000313" key="1">
    <source>
        <dbReference type="EMBL" id="MBC8198601.1"/>
    </source>
</evidence>
<protein>
    <recommendedName>
        <fullName evidence="3">Poly(Hydroxyalcanoate) granule associated protein (Phasin)</fullName>
    </recommendedName>
</protein>
<evidence type="ECO:0000313" key="2">
    <source>
        <dbReference type="Proteomes" id="UP000603545"/>
    </source>
</evidence>
<dbReference type="InterPro" id="IPR008769">
    <property type="entry name" value="PhaF_PhaI"/>
</dbReference>
<sequence length="100" mass="11451">MFNLIKKAMFTGIGLALKTKDEVEDLANELVKQGKMSEEEGGKFLDELRKRYDEAQKKLEQRVEKTVKKLIKKADLVTADELKGLKKEIRELKKAVSEKA</sequence>
<dbReference type="AlphaFoldDB" id="A0A8J6T9N0"/>
<dbReference type="PANTHER" id="PTHR38664">
    <property type="entry name" value="SLR0058 PROTEIN"/>
    <property type="match status" value="1"/>
</dbReference>
<dbReference type="PANTHER" id="PTHR38664:SF1">
    <property type="entry name" value="SLR0058 PROTEIN"/>
    <property type="match status" value="1"/>
</dbReference>